<gene>
    <name evidence="2" type="ORF">T4C_12989</name>
</gene>
<comment type="caution">
    <text evidence="2">The sequence shown here is derived from an EMBL/GenBank/DDBJ whole genome shotgun (WGS) entry which is preliminary data.</text>
</comment>
<dbReference type="AlphaFoldDB" id="A0A0V1ICL8"/>
<feature type="non-terminal residue" evidence="2">
    <location>
        <position position="1"/>
    </location>
</feature>
<dbReference type="EMBL" id="JYDV01000405">
    <property type="protein sequence ID" value="KRZ20571.1"/>
    <property type="molecule type" value="Genomic_DNA"/>
</dbReference>
<protein>
    <submittedName>
        <fullName evidence="2">Uncharacterized protein</fullName>
    </submittedName>
</protein>
<sequence length="36" mass="4170">LASRKCRWRKTSRMDNNCEGALQSHRRPKLPSTSTP</sequence>
<name>A0A0V1ICL8_TRIPS</name>
<accession>A0A0V1ICL8</accession>
<evidence type="ECO:0000313" key="3">
    <source>
        <dbReference type="Proteomes" id="UP000054826"/>
    </source>
</evidence>
<evidence type="ECO:0000256" key="1">
    <source>
        <dbReference type="SAM" id="MobiDB-lite"/>
    </source>
</evidence>
<proteinExistence type="predicted"/>
<reference evidence="2 3" key="1">
    <citation type="submission" date="2015-01" db="EMBL/GenBank/DDBJ databases">
        <title>Evolution of Trichinella species and genotypes.</title>
        <authorList>
            <person name="Korhonen P.K."/>
            <person name="Edoardo P."/>
            <person name="Giuseppe L.R."/>
            <person name="Gasser R.B."/>
        </authorList>
    </citation>
    <scope>NUCLEOTIDE SEQUENCE [LARGE SCALE GENOMIC DNA]</scope>
    <source>
        <strain evidence="2">ISS176</strain>
    </source>
</reference>
<evidence type="ECO:0000313" key="2">
    <source>
        <dbReference type="EMBL" id="KRZ20571.1"/>
    </source>
</evidence>
<organism evidence="2 3">
    <name type="scientific">Trichinella pseudospiralis</name>
    <name type="common">Parasitic roundworm</name>
    <dbReference type="NCBI Taxonomy" id="6337"/>
    <lineage>
        <taxon>Eukaryota</taxon>
        <taxon>Metazoa</taxon>
        <taxon>Ecdysozoa</taxon>
        <taxon>Nematoda</taxon>
        <taxon>Enoplea</taxon>
        <taxon>Dorylaimia</taxon>
        <taxon>Trichinellida</taxon>
        <taxon>Trichinellidae</taxon>
        <taxon>Trichinella</taxon>
    </lineage>
</organism>
<feature type="region of interest" description="Disordered" evidence="1">
    <location>
        <begin position="17"/>
        <end position="36"/>
    </location>
</feature>
<dbReference type="Proteomes" id="UP000054826">
    <property type="component" value="Unassembled WGS sequence"/>
</dbReference>